<dbReference type="SUPFAM" id="SSF56935">
    <property type="entry name" value="Porins"/>
    <property type="match status" value="1"/>
</dbReference>
<evidence type="ECO:0000256" key="1">
    <source>
        <dbReference type="ARBA" id="ARBA00004571"/>
    </source>
</evidence>
<keyword evidence="7" id="KW-0998">Cell outer membrane</keyword>
<keyword evidence="4" id="KW-0812">Transmembrane</keyword>
<dbReference type="GO" id="GO:0015483">
    <property type="term" value="F:long-chain fatty acid transporting porin activity"/>
    <property type="evidence" value="ECO:0007669"/>
    <property type="project" value="TreeGrafter"/>
</dbReference>
<organism evidence="8">
    <name type="scientific">Metapseudomonas resinovorans</name>
    <name type="common">Pseudomonas resinovorans</name>
    <dbReference type="NCBI Taxonomy" id="53412"/>
    <lineage>
        <taxon>Bacteria</taxon>
        <taxon>Pseudomonadati</taxon>
        <taxon>Pseudomonadota</taxon>
        <taxon>Gammaproteobacteria</taxon>
        <taxon>Pseudomonadales</taxon>
        <taxon>Pseudomonadaceae</taxon>
        <taxon>Metapseudomonas</taxon>
    </lineage>
</organism>
<accession>C5NS39</accession>
<evidence type="ECO:0000256" key="5">
    <source>
        <dbReference type="ARBA" id="ARBA00022729"/>
    </source>
</evidence>
<dbReference type="AlphaFoldDB" id="C5NS39"/>
<comment type="similarity">
    <text evidence="2">Belongs to the OmpP1/FadL family.</text>
</comment>
<evidence type="ECO:0000256" key="7">
    <source>
        <dbReference type="ARBA" id="ARBA00023237"/>
    </source>
</evidence>
<name>C5NS39_METRE</name>
<evidence type="ECO:0000256" key="6">
    <source>
        <dbReference type="ARBA" id="ARBA00023136"/>
    </source>
</evidence>
<dbReference type="InterPro" id="IPR005017">
    <property type="entry name" value="OMPP1/FadL/TodX"/>
</dbReference>
<keyword evidence="6" id="KW-0472">Membrane</keyword>
<protein>
    <submittedName>
        <fullName evidence="8">Putative membrane protein involved in aromatic hydrocarbon degradation</fullName>
    </submittedName>
</protein>
<reference evidence="8" key="1">
    <citation type="submission" date="2008-12" db="EMBL/GenBank/DDBJ databases">
        <title>Steroid degradation genes.</title>
        <authorList>
            <person name="Horinouchi M."/>
            <person name="Kobayashi N."/>
            <person name="Hatori E."/>
            <person name="Nojiri H."/>
            <person name="Hayashi T."/>
            <person name="Kudo T."/>
        </authorList>
    </citation>
    <scope>NUCLEOTIDE SEQUENCE</scope>
    <source>
        <strain evidence="8">CA10</strain>
    </source>
</reference>
<evidence type="ECO:0000256" key="4">
    <source>
        <dbReference type="ARBA" id="ARBA00022692"/>
    </source>
</evidence>
<dbReference type="Gene3D" id="2.40.160.60">
    <property type="entry name" value="Outer membrane protein transport protein (OMPP1/FadL/TodX)"/>
    <property type="match status" value="1"/>
</dbReference>
<dbReference type="GO" id="GO:0009279">
    <property type="term" value="C:cell outer membrane"/>
    <property type="evidence" value="ECO:0007669"/>
    <property type="project" value="UniProtKB-SubCell"/>
</dbReference>
<evidence type="ECO:0000313" key="8">
    <source>
        <dbReference type="EMBL" id="BAH79718.1"/>
    </source>
</evidence>
<dbReference type="EMBL" id="AB474080">
    <property type="protein sequence ID" value="BAH79718.1"/>
    <property type="molecule type" value="Genomic_DNA"/>
</dbReference>
<dbReference type="PANTHER" id="PTHR35093:SF8">
    <property type="entry name" value="OUTER MEMBRANE PROTEIN NMB0088-RELATED"/>
    <property type="match status" value="1"/>
</dbReference>
<evidence type="ECO:0000256" key="2">
    <source>
        <dbReference type="ARBA" id="ARBA00008163"/>
    </source>
</evidence>
<dbReference type="SMR" id="C5NS39"/>
<dbReference type="Pfam" id="PF03349">
    <property type="entry name" value="Toluene_X"/>
    <property type="match status" value="1"/>
</dbReference>
<keyword evidence="3" id="KW-1134">Transmembrane beta strand</keyword>
<comment type="subcellular location">
    <subcellularLocation>
        <location evidence="1">Cell outer membrane</location>
        <topology evidence="1">Multi-pass membrane protein</topology>
    </subcellularLocation>
</comment>
<evidence type="ECO:0000256" key="3">
    <source>
        <dbReference type="ARBA" id="ARBA00022452"/>
    </source>
</evidence>
<dbReference type="PANTHER" id="PTHR35093">
    <property type="entry name" value="OUTER MEMBRANE PROTEIN NMB0088-RELATED"/>
    <property type="match status" value="1"/>
</dbReference>
<sequence>MSTSGSTSSRLSSSTRAVSVFSWGDSMAVASLRLLSGVFACLGAAHALAGSAGFAGIAASADSAETASDNPAGMARLDKPSSTLSLMQATGFGTFEVDEGRTTTSGGDPDNDLNPVMIPQAYYVRPLSDTLHAGISLTIPSGFGSEYGSDWAGRYYTDSYSLVYVAVTPALSWRINEQWSVGASVGINYISSQSEVAINTLTPGAGDGKLEADLDGVGTNFSLSLLWEMTEKTRFGLVYTSESTTDIDGDLKFRNTGPVIGGLLERGILPDDIEVEQVMPQRIIGGVYHELDSGAFIVADIAWVEFSQFGANSISLDGETLHVEDSGFNNFWAGTLGYGFPANGGLRYTLDTFYVQAPVDDGKRSLAMPLDRMWGVGAGVQVEYASGKAMEFNLHLVDFGKSPVDTGPSAARGRVVGETEHPYAVIVSGAYHF</sequence>
<gene>
    <name evidence="8" type="primary">ORF11</name>
</gene>
<keyword evidence="5" id="KW-0732">Signal</keyword>
<proteinExistence type="inferred from homology"/>